<proteinExistence type="predicted"/>
<name>H9NAM6_9GAMM</name>
<reference evidence="1" key="1">
    <citation type="journal article" date="2013" name="Extremophiles">
        <title>Plasmid diversity in arctic strains of Psychrobacter spp.</title>
        <authorList>
            <person name="Dziewit L."/>
            <person name="Cegielski A."/>
            <person name="Romaniuk K."/>
            <person name="Uhrynowski W."/>
            <person name="Szych A."/>
            <person name="Niesiobedzki P."/>
            <person name="Zmuda-Baranowska M.J."/>
            <person name="Zdanowski M.K."/>
            <person name="Bartosik D."/>
        </authorList>
    </citation>
    <scope>NUCLEOTIDE SEQUENCE</scope>
    <source>
        <strain evidence="1">DAB_AL12</strain>
        <plasmid evidence="1">pP12P1</plasmid>
    </source>
</reference>
<organism evidence="1">
    <name type="scientific">Psychrobacter sp. DAB_AL12</name>
    <dbReference type="NCBI Taxonomy" id="1028411"/>
    <lineage>
        <taxon>Bacteria</taxon>
        <taxon>Pseudomonadati</taxon>
        <taxon>Pseudomonadota</taxon>
        <taxon>Gammaproteobacteria</taxon>
        <taxon>Moraxellales</taxon>
        <taxon>Moraxellaceae</taxon>
        <taxon>Psychrobacter</taxon>
    </lineage>
</organism>
<dbReference type="EMBL" id="JQ231228">
    <property type="protein sequence ID" value="AFF27517.1"/>
    <property type="molecule type" value="Genomic_DNA"/>
</dbReference>
<protein>
    <submittedName>
        <fullName evidence="1">Uncharacterized protein</fullName>
    </submittedName>
</protein>
<sequence length="179" mass="20482">MRSNMKNIIYPILLLFTVGLTMICANASDTIASARITVLDRSLQSQLQTQLKRIDYNNFYSNLENFSAPYTLKNGSKFYEARRDNLNSASAIVIDPQGYFYVAYKMPNSNNITYITNDGSCNKEVHDAIKVFANTFGENNKIIFSNPTKINNMSHDCKRVYGNLLLKNRSFERAYLKDQ</sequence>
<evidence type="ECO:0000313" key="1">
    <source>
        <dbReference type="EMBL" id="AFF27517.1"/>
    </source>
</evidence>
<keyword evidence="1" id="KW-0614">Plasmid</keyword>
<geneLocation type="plasmid" evidence="1">
    <name>pP12P1</name>
</geneLocation>
<dbReference type="AlphaFoldDB" id="H9NAM6"/>
<accession>H9NAM6</accession>